<evidence type="ECO:0000313" key="15">
    <source>
        <dbReference type="EMBL" id="ESW24102.1"/>
    </source>
</evidence>
<comment type="subcellular location">
    <subcellularLocation>
        <location evidence="1">Cell membrane</location>
        <topology evidence="1">Single-pass type I membrane protein</topology>
    </subcellularLocation>
</comment>
<name>V7C1P8_PHAVU</name>
<dbReference type="InterPro" id="IPR046956">
    <property type="entry name" value="RLP23-like"/>
</dbReference>
<dbReference type="OrthoDB" id="8731593at2759"/>
<dbReference type="Pfam" id="PF08263">
    <property type="entry name" value="LRRNT_2"/>
    <property type="match status" value="1"/>
</dbReference>
<organism evidence="15 16">
    <name type="scientific">Phaseolus vulgaris</name>
    <name type="common">Kidney bean</name>
    <name type="synonym">French bean</name>
    <dbReference type="NCBI Taxonomy" id="3885"/>
    <lineage>
        <taxon>Eukaryota</taxon>
        <taxon>Viridiplantae</taxon>
        <taxon>Streptophyta</taxon>
        <taxon>Embryophyta</taxon>
        <taxon>Tracheophyta</taxon>
        <taxon>Spermatophyta</taxon>
        <taxon>Magnoliopsida</taxon>
        <taxon>eudicotyledons</taxon>
        <taxon>Gunneridae</taxon>
        <taxon>Pentapetalae</taxon>
        <taxon>rosids</taxon>
        <taxon>fabids</taxon>
        <taxon>Fabales</taxon>
        <taxon>Fabaceae</taxon>
        <taxon>Papilionoideae</taxon>
        <taxon>50 kb inversion clade</taxon>
        <taxon>NPAAA clade</taxon>
        <taxon>indigoferoid/millettioid clade</taxon>
        <taxon>Phaseoleae</taxon>
        <taxon>Phaseolus</taxon>
    </lineage>
</organism>
<evidence type="ECO:0000256" key="6">
    <source>
        <dbReference type="ARBA" id="ARBA00022729"/>
    </source>
</evidence>
<evidence type="ECO:0000259" key="14">
    <source>
        <dbReference type="Pfam" id="PF08263"/>
    </source>
</evidence>
<keyword evidence="5 12" id="KW-0812">Transmembrane</keyword>
<evidence type="ECO:0000256" key="11">
    <source>
        <dbReference type="ARBA" id="ARBA00023180"/>
    </source>
</evidence>
<keyword evidence="10" id="KW-0675">Receptor</keyword>
<dbReference type="InterPro" id="IPR003591">
    <property type="entry name" value="Leu-rich_rpt_typical-subtyp"/>
</dbReference>
<evidence type="ECO:0000256" key="13">
    <source>
        <dbReference type="SAM" id="SignalP"/>
    </source>
</evidence>
<protein>
    <recommendedName>
        <fullName evidence="14">Leucine-rich repeat-containing N-terminal plant-type domain-containing protein</fullName>
    </recommendedName>
</protein>
<feature type="domain" description="Leucine-rich repeat-containing N-terminal plant-type" evidence="14">
    <location>
        <begin position="28"/>
        <end position="65"/>
    </location>
</feature>
<dbReference type="PROSITE" id="PS51450">
    <property type="entry name" value="LRR"/>
    <property type="match status" value="1"/>
</dbReference>
<evidence type="ECO:0000256" key="12">
    <source>
        <dbReference type="SAM" id="Phobius"/>
    </source>
</evidence>
<feature type="transmembrane region" description="Helical" evidence="12">
    <location>
        <begin position="919"/>
        <end position="941"/>
    </location>
</feature>
<dbReference type="SMR" id="V7C1P8"/>
<reference evidence="16" key="1">
    <citation type="journal article" date="2014" name="Nat. Genet.">
        <title>A reference genome for common bean and genome-wide analysis of dual domestications.</title>
        <authorList>
            <person name="Schmutz J."/>
            <person name="McClean P.E."/>
            <person name="Mamidi S."/>
            <person name="Wu G.A."/>
            <person name="Cannon S.B."/>
            <person name="Grimwood J."/>
            <person name="Jenkins J."/>
            <person name="Shu S."/>
            <person name="Song Q."/>
            <person name="Chavarro C."/>
            <person name="Torres-Torres M."/>
            <person name="Geffroy V."/>
            <person name="Moghaddam S.M."/>
            <person name="Gao D."/>
            <person name="Abernathy B."/>
            <person name="Barry K."/>
            <person name="Blair M."/>
            <person name="Brick M.A."/>
            <person name="Chovatia M."/>
            <person name="Gepts P."/>
            <person name="Goodstein D.M."/>
            <person name="Gonzales M."/>
            <person name="Hellsten U."/>
            <person name="Hyten D.L."/>
            <person name="Jia G."/>
            <person name="Kelly J.D."/>
            <person name="Kudrna D."/>
            <person name="Lee R."/>
            <person name="Richard M.M."/>
            <person name="Miklas P.N."/>
            <person name="Osorno J.M."/>
            <person name="Rodrigues J."/>
            <person name="Thareau V."/>
            <person name="Urrea C.A."/>
            <person name="Wang M."/>
            <person name="Yu Y."/>
            <person name="Zhang M."/>
            <person name="Wing R.A."/>
            <person name="Cregan P.B."/>
            <person name="Rokhsar D.S."/>
            <person name="Jackson S.A."/>
        </authorList>
    </citation>
    <scope>NUCLEOTIDE SEQUENCE [LARGE SCALE GENOMIC DNA]</scope>
    <source>
        <strain evidence="16">cv. G19833</strain>
    </source>
</reference>
<evidence type="ECO:0000256" key="4">
    <source>
        <dbReference type="ARBA" id="ARBA00022614"/>
    </source>
</evidence>
<keyword evidence="4" id="KW-0433">Leucine-rich repeat</keyword>
<keyword evidence="6 13" id="KW-0732">Signal</keyword>
<keyword evidence="11" id="KW-0325">Glycoprotein</keyword>
<dbReference type="SMART" id="SM00369">
    <property type="entry name" value="LRR_TYP"/>
    <property type="match status" value="9"/>
</dbReference>
<dbReference type="FunFam" id="3.80.10.10:FF:000095">
    <property type="entry name" value="LRR receptor-like serine/threonine-protein kinase GSO1"/>
    <property type="match status" value="1"/>
</dbReference>
<dbReference type="SUPFAM" id="SSF52047">
    <property type="entry name" value="RNI-like"/>
    <property type="match status" value="2"/>
</dbReference>
<evidence type="ECO:0000256" key="7">
    <source>
        <dbReference type="ARBA" id="ARBA00022737"/>
    </source>
</evidence>
<evidence type="ECO:0000256" key="5">
    <source>
        <dbReference type="ARBA" id="ARBA00022692"/>
    </source>
</evidence>
<evidence type="ECO:0000256" key="1">
    <source>
        <dbReference type="ARBA" id="ARBA00004251"/>
    </source>
</evidence>
<keyword evidence="8 12" id="KW-1133">Transmembrane helix</keyword>
<evidence type="ECO:0000313" key="16">
    <source>
        <dbReference type="Proteomes" id="UP000000226"/>
    </source>
</evidence>
<dbReference type="InterPro" id="IPR013210">
    <property type="entry name" value="LRR_N_plant-typ"/>
</dbReference>
<dbReference type="AlphaFoldDB" id="V7C1P8"/>
<keyword evidence="7" id="KW-0677">Repeat</keyword>
<dbReference type="SUPFAM" id="SSF52058">
    <property type="entry name" value="L domain-like"/>
    <property type="match status" value="1"/>
</dbReference>
<evidence type="ECO:0000256" key="3">
    <source>
        <dbReference type="ARBA" id="ARBA00022475"/>
    </source>
</evidence>
<dbReference type="Gramene" id="ESW24102">
    <property type="protein sequence ID" value="ESW24102"/>
    <property type="gene ID" value="PHAVU_004G103000g"/>
</dbReference>
<keyword evidence="16" id="KW-1185">Reference proteome</keyword>
<dbReference type="Pfam" id="PF13516">
    <property type="entry name" value="LRR_6"/>
    <property type="match status" value="1"/>
</dbReference>
<proteinExistence type="inferred from homology"/>
<dbReference type="EMBL" id="CM002291">
    <property type="protein sequence ID" value="ESW24102.1"/>
    <property type="molecule type" value="Genomic_DNA"/>
</dbReference>
<feature type="signal peptide" evidence="13">
    <location>
        <begin position="1"/>
        <end position="20"/>
    </location>
</feature>
<comment type="similarity">
    <text evidence="2">Belongs to the RLP family.</text>
</comment>
<dbReference type="SMART" id="SM00365">
    <property type="entry name" value="LRR_SD22"/>
    <property type="match status" value="9"/>
</dbReference>
<dbReference type="InterPro" id="IPR001611">
    <property type="entry name" value="Leu-rich_rpt"/>
</dbReference>
<keyword evidence="9 12" id="KW-0472">Membrane</keyword>
<evidence type="ECO:0000256" key="2">
    <source>
        <dbReference type="ARBA" id="ARBA00009592"/>
    </source>
</evidence>
<feature type="chain" id="PRO_5004755270" description="Leucine-rich repeat-containing N-terminal plant-type domain-containing protein" evidence="13">
    <location>
        <begin position="21"/>
        <end position="974"/>
    </location>
</feature>
<gene>
    <name evidence="15" type="ORF">PHAVU_004G103000g</name>
</gene>
<dbReference type="Pfam" id="PF00560">
    <property type="entry name" value="LRR_1"/>
    <property type="match status" value="12"/>
</dbReference>
<dbReference type="PANTHER" id="PTHR48063:SF98">
    <property type="entry name" value="LRR RECEPTOR-LIKE SERINE_THREONINE-PROTEIN KINASE FLS2"/>
    <property type="match status" value="1"/>
</dbReference>
<evidence type="ECO:0000256" key="9">
    <source>
        <dbReference type="ARBA" id="ARBA00023136"/>
    </source>
</evidence>
<dbReference type="OMA" id="PNWININ"/>
<dbReference type="PRINTS" id="PR00019">
    <property type="entry name" value="LEURICHRPT"/>
</dbReference>
<evidence type="ECO:0000256" key="10">
    <source>
        <dbReference type="ARBA" id="ARBA00023170"/>
    </source>
</evidence>
<dbReference type="InterPro" id="IPR032675">
    <property type="entry name" value="LRR_dom_sf"/>
</dbReference>
<dbReference type="Proteomes" id="UP000000226">
    <property type="component" value="Chromosome 4"/>
</dbReference>
<sequence>MRNLKVMMFVVCVVLQVVHGEHQIRCLPKEREALLQFKAAIVDHNGMLSSWTTPNCCQWEGIRCSNLTAHILGLHLPGHYAQPSLLYMSGEIHESLTELRQLDGEIPTQFGSLSRLKYLNLVGNSLEGSIPPELGNLSQLQYLDLRDNSLKGILQELYLGGYHDTLKIEDGGQWLSNLLSLTHLSFQSISNLNSYPNWLQMIAKLPKLRELSLIHCGLSNHFLHSFKPSNFNFSTSLSVLHLSQNSFTQSMIFQWLSNTTSNLVELDLSGNLLQGSTSNHYGNICTLQGGVPKSFGSTCTLKSLDLSHNKLSEDLRVIFNHLSGCSRHSLRELHLGQNKFNGRLPDFSMFSKLETLDVSGNQLKDGVPKSLHNATILRILDLSNNSLSENLPTIIHHIFRYARYSLQHLDLSMNQISDTVPNTLSMFPSLKRLYLDSNKLNGTISEDLQFSTELEALYLSSNSLEGVITDSHFYNMSNLRELGLSDNLLAIEFSQNWAPSFQLVNIGLRSCKLGPLFPKWLEKQNEFSSLDISNNGISDIVPKWFWTKSELPNWININISLNKLRGIIPDLSLDNHFYYLNLRSNQFEGHIPSFLRGSMYLDLSDNKFTDSSWFLCSSSATETLYQLDISNNKFSGQIPDCWTHFKSLAYLDMSQNKFSGKIPTSMGSLLELQVLLLRNNKLTGEISSSSLRNCTKLVMLDMTGNRLSGSFPDWIGSKLLELQFLSLGSNYFNGSLPLQICYLKSIQLLDLSLNNLSGQIPKCIKNFSSMTQVTRDYQGHCIDLSSNQLSGEIPKEIENLFGLISLNLSRNHLTEKIPSNIGKLTSLEFLDLSRNQLVGSIPLSLAQIDRLTVLDLSHNYLSGKIPTGTQLQSFDTSKYEGNVDLWGPPLKKLYIDRLSKQEPIVKFDKEDNFIFYSEFYKGMTIGFVISFLGVFGSILIIRSWRHTYFKFLSNLEDTLYIMTTMKIFKWWLRS</sequence>
<dbReference type="eggNOG" id="KOG0619">
    <property type="taxonomic scope" value="Eukaryota"/>
</dbReference>
<dbReference type="GO" id="GO:0005886">
    <property type="term" value="C:plasma membrane"/>
    <property type="evidence" value="ECO:0007669"/>
    <property type="project" value="UniProtKB-SubCell"/>
</dbReference>
<accession>V7C1P8</accession>
<dbReference type="PANTHER" id="PTHR48063">
    <property type="entry name" value="LRR RECEPTOR-LIKE KINASE"/>
    <property type="match status" value="1"/>
</dbReference>
<evidence type="ECO:0000256" key="8">
    <source>
        <dbReference type="ARBA" id="ARBA00022989"/>
    </source>
</evidence>
<keyword evidence="3" id="KW-1003">Cell membrane</keyword>
<dbReference type="STRING" id="3885.V7C1P8"/>
<dbReference type="Gene3D" id="3.80.10.10">
    <property type="entry name" value="Ribonuclease Inhibitor"/>
    <property type="match status" value="4"/>
</dbReference>